<dbReference type="GO" id="GO:0006260">
    <property type="term" value="P:DNA replication"/>
    <property type="evidence" value="ECO:0007669"/>
    <property type="project" value="InterPro"/>
</dbReference>
<dbReference type="AlphaFoldDB" id="A0A7H0YHD9"/>
<gene>
    <name evidence="2" type="ORF">IAQ67_28725</name>
</gene>
<dbReference type="GO" id="GO:0003678">
    <property type="term" value="F:DNA helicase activity"/>
    <property type="evidence" value="ECO:0007669"/>
    <property type="project" value="InterPro"/>
</dbReference>
<name>A0A7H0YHD9_9BACL</name>
<dbReference type="Pfam" id="PF03796">
    <property type="entry name" value="DnaB_C"/>
    <property type="match status" value="1"/>
</dbReference>
<feature type="domain" description="SF4 helicase" evidence="1">
    <location>
        <begin position="156"/>
        <end position="397"/>
    </location>
</feature>
<reference evidence="2 3" key="1">
    <citation type="submission" date="2020-09" db="EMBL/GenBank/DDBJ databases">
        <title>Characterization of Paenibacillus peoriae strain ZF390 with broad-spectrum antimicrobial activity as a potential biocontrol agent.</title>
        <authorList>
            <person name="Li L."/>
            <person name="Zhao Y."/>
            <person name="Li B."/>
            <person name="Xie X."/>
        </authorList>
    </citation>
    <scope>NUCLEOTIDE SEQUENCE [LARGE SCALE GENOMIC DNA]</scope>
    <source>
        <strain evidence="2 3">ZF390</strain>
        <plasmid evidence="2 3">pPlas1</plasmid>
    </source>
</reference>
<organism evidence="2 3">
    <name type="scientific">Paenibacillus peoriae</name>
    <dbReference type="NCBI Taxonomy" id="59893"/>
    <lineage>
        <taxon>Bacteria</taxon>
        <taxon>Bacillati</taxon>
        <taxon>Bacillota</taxon>
        <taxon>Bacilli</taxon>
        <taxon>Bacillales</taxon>
        <taxon>Paenibacillaceae</taxon>
        <taxon>Paenibacillus</taxon>
    </lineage>
</organism>
<dbReference type="InterPro" id="IPR007694">
    <property type="entry name" value="DNA_helicase_DnaB-like_C"/>
</dbReference>
<dbReference type="RefSeq" id="WP_190299804.1">
    <property type="nucleotide sequence ID" value="NZ_CP061173.1"/>
</dbReference>
<keyword evidence="2" id="KW-0547">Nucleotide-binding</keyword>
<sequence length="427" mass="47943">MPNIEELQLLNYVLTERSLDAVDDAGLTEDHFPIQQEAFEFVKRFVKEHKKTPTLETVMNTFETFEPVELEDINAVVDALKEDKLHRQFKSPLVQAAQLVADKKTLEAVQFIKREADVILKTTGSGSKGYSYIGQADARLQNYLKIHGRKTDEILGIPTGFLPLDLATNGLESGEAATDYFLVFAPTNMGKTLISSHMLQAGWLSSPAYDYPAYFALEQNAIEIAHNWDNTLGNVSRLALTRGTLSNEDKDKYIDYIDRIKNKTKDIMIYDMDTFGGKLPSVDEIRRLLETEGHTRFALDQLSKVVLNRANFGDLRQQLFVVSREVRAMILDTGIPGFIVAQANRDSARRVKKDATSTVDGEDIGEAYAILQDASKGISIVKVNDNTFRITVIKNRNNGSGQSFLIRYNFDTGLVHVLNEAVGEQYF</sequence>
<dbReference type="GO" id="GO:0005524">
    <property type="term" value="F:ATP binding"/>
    <property type="evidence" value="ECO:0007669"/>
    <property type="project" value="InterPro"/>
</dbReference>
<dbReference type="InterPro" id="IPR027417">
    <property type="entry name" value="P-loop_NTPase"/>
</dbReference>
<evidence type="ECO:0000313" key="2">
    <source>
        <dbReference type="EMBL" id="QNR70497.1"/>
    </source>
</evidence>
<proteinExistence type="predicted"/>
<keyword evidence="2" id="KW-0378">Hydrolase</keyword>
<dbReference type="SUPFAM" id="SSF52540">
    <property type="entry name" value="P-loop containing nucleoside triphosphate hydrolases"/>
    <property type="match status" value="1"/>
</dbReference>
<evidence type="ECO:0000259" key="1">
    <source>
        <dbReference type="Pfam" id="PF03796"/>
    </source>
</evidence>
<evidence type="ECO:0000313" key="3">
    <source>
        <dbReference type="Proteomes" id="UP000516384"/>
    </source>
</evidence>
<keyword evidence="2" id="KW-0614">Plasmid</keyword>
<dbReference type="EMBL" id="CP061173">
    <property type="protein sequence ID" value="QNR70497.1"/>
    <property type="molecule type" value="Genomic_DNA"/>
</dbReference>
<protein>
    <submittedName>
        <fullName evidence="2">DNA helicase</fullName>
    </submittedName>
</protein>
<accession>A0A7H0YHD9</accession>
<dbReference type="Proteomes" id="UP000516384">
    <property type="component" value="Plasmid pPlas1"/>
</dbReference>
<dbReference type="Gene3D" id="3.40.50.300">
    <property type="entry name" value="P-loop containing nucleotide triphosphate hydrolases"/>
    <property type="match status" value="1"/>
</dbReference>
<keyword evidence="2" id="KW-0347">Helicase</keyword>
<keyword evidence="2" id="KW-0067">ATP-binding</keyword>
<geneLocation type="plasmid" evidence="2 3">
    <name>pPlas1</name>
</geneLocation>